<accession>A0AAE0HLB1</accession>
<comment type="caution">
    <text evidence="1">The sequence shown here is derived from an EMBL/GenBank/DDBJ whole genome shotgun (WGS) entry which is preliminary data.</text>
</comment>
<dbReference type="AlphaFoldDB" id="A0AAE0HLB1"/>
<reference evidence="1" key="1">
    <citation type="journal article" date="2023" name="Mol. Phylogenet. Evol.">
        <title>Genome-scale phylogeny and comparative genomics of the fungal order Sordariales.</title>
        <authorList>
            <person name="Hensen N."/>
            <person name="Bonometti L."/>
            <person name="Westerberg I."/>
            <person name="Brannstrom I.O."/>
            <person name="Guillou S."/>
            <person name="Cros-Aarteil S."/>
            <person name="Calhoun S."/>
            <person name="Haridas S."/>
            <person name="Kuo A."/>
            <person name="Mondo S."/>
            <person name="Pangilinan J."/>
            <person name="Riley R."/>
            <person name="LaButti K."/>
            <person name="Andreopoulos B."/>
            <person name="Lipzen A."/>
            <person name="Chen C."/>
            <person name="Yan M."/>
            <person name="Daum C."/>
            <person name="Ng V."/>
            <person name="Clum A."/>
            <person name="Steindorff A."/>
            <person name="Ohm R.A."/>
            <person name="Martin F."/>
            <person name="Silar P."/>
            <person name="Natvig D.O."/>
            <person name="Lalanne C."/>
            <person name="Gautier V."/>
            <person name="Ament-Velasquez S.L."/>
            <person name="Kruys A."/>
            <person name="Hutchinson M.I."/>
            <person name="Powell A.J."/>
            <person name="Barry K."/>
            <person name="Miller A.N."/>
            <person name="Grigoriev I.V."/>
            <person name="Debuchy R."/>
            <person name="Gladieux P."/>
            <person name="Hiltunen Thoren M."/>
            <person name="Johannesson H."/>
        </authorList>
    </citation>
    <scope>NUCLEOTIDE SEQUENCE</scope>
    <source>
        <strain evidence="1">CBS 168.71</strain>
    </source>
</reference>
<sequence>MNLWFRSHCLFLFSAVIIYVGRMLEMTHVASAPIHAQSFLTCTAQDAEIVAAGILGDWVKTTIHGSLRTKQGDGSGQNPSTTSDFIQLAYC</sequence>
<evidence type="ECO:0000313" key="2">
    <source>
        <dbReference type="Proteomes" id="UP001278766"/>
    </source>
</evidence>
<dbReference type="RefSeq" id="XP_062661255.1">
    <property type="nucleotide sequence ID" value="XM_062803599.1"/>
</dbReference>
<keyword evidence="2" id="KW-1185">Reference proteome</keyword>
<evidence type="ECO:0000313" key="1">
    <source>
        <dbReference type="EMBL" id="KAK3297741.1"/>
    </source>
</evidence>
<dbReference type="Proteomes" id="UP001278766">
    <property type="component" value="Unassembled WGS sequence"/>
</dbReference>
<gene>
    <name evidence="1" type="ORF">B0H64DRAFT_392941</name>
</gene>
<dbReference type="GeneID" id="87840547"/>
<proteinExistence type="predicted"/>
<dbReference type="EMBL" id="JAUEPN010000003">
    <property type="protein sequence ID" value="KAK3297741.1"/>
    <property type="molecule type" value="Genomic_DNA"/>
</dbReference>
<organism evidence="1 2">
    <name type="scientific">Chaetomium fimeti</name>
    <dbReference type="NCBI Taxonomy" id="1854472"/>
    <lineage>
        <taxon>Eukaryota</taxon>
        <taxon>Fungi</taxon>
        <taxon>Dikarya</taxon>
        <taxon>Ascomycota</taxon>
        <taxon>Pezizomycotina</taxon>
        <taxon>Sordariomycetes</taxon>
        <taxon>Sordariomycetidae</taxon>
        <taxon>Sordariales</taxon>
        <taxon>Chaetomiaceae</taxon>
        <taxon>Chaetomium</taxon>
    </lineage>
</organism>
<reference evidence="1" key="2">
    <citation type="submission" date="2023-06" db="EMBL/GenBank/DDBJ databases">
        <authorList>
            <consortium name="Lawrence Berkeley National Laboratory"/>
            <person name="Haridas S."/>
            <person name="Hensen N."/>
            <person name="Bonometti L."/>
            <person name="Westerberg I."/>
            <person name="Brannstrom I.O."/>
            <person name="Guillou S."/>
            <person name="Cros-Aarteil S."/>
            <person name="Calhoun S."/>
            <person name="Kuo A."/>
            <person name="Mondo S."/>
            <person name="Pangilinan J."/>
            <person name="Riley R."/>
            <person name="Labutti K."/>
            <person name="Andreopoulos B."/>
            <person name="Lipzen A."/>
            <person name="Chen C."/>
            <person name="Yanf M."/>
            <person name="Daum C."/>
            <person name="Ng V."/>
            <person name="Clum A."/>
            <person name="Steindorff A."/>
            <person name="Ohm R."/>
            <person name="Martin F."/>
            <person name="Silar P."/>
            <person name="Natvig D."/>
            <person name="Lalanne C."/>
            <person name="Gautier V."/>
            <person name="Ament-Velasquez S.L."/>
            <person name="Kruys A."/>
            <person name="Hutchinson M.I."/>
            <person name="Powell A.J."/>
            <person name="Barry K."/>
            <person name="Miller A.N."/>
            <person name="Grigoriev I.V."/>
            <person name="Debuchy R."/>
            <person name="Gladieux P."/>
            <person name="Thoren M.H."/>
            <person name="Johannesson H."/>
        </authorList>
    </citation>
    <scope>NUCLEOTIDE SEQUENCE</scope>
    <source>
        <strain evidence="1">CBS 168.71</strain>
    </source>
</reference>
<protein>
    <submittedName>
        <fullName evidence="1">Uncharacterized protein</fullName>
    </submittedName>
</protein>
<name>A0AAE0HLB1_9PEZI</name>